<feature type="region of interest" description="Disordered" evidence="1">
    <location>
        <begin position="57"/>
        <end position="81"/>
    </location>
</feature>
<feature type="compositionally biased region" description="Polar residues" evidence="1">
    <location>
        <begin position="24"/>
        <end position="44"/>
    </location>
</feature>
<reference evidence="3" key="1">
    <citation type="journal article" date="2023" name="Genome Biol. Evol.">
        <title>Long-read-based Genome Assembly of Drosophila gunungcola Reveals Fewer Chemosensory Genes in Flower-breeding Species.</title>
        <authorList>
            <person name="Negi A."/>
            <person name="Liao B.Y."/>
            <person name="Yeh S.D."/>
        </authorList>
    </citation>
    <scope>NUCLEOTIDE SEQUENCE</scope>
    <source>
        <strain evidence="3">Sukarami</strain>
    </source>
</reference>
<evidence type="ECO:0000259" key="2">
    <source>
        <dbReference type="Pfam" id="PF15866"/>
    </source>
</evidence>
<evidence type="ECO:0000256" key="1">
    <source>
        <dbReference type="SAM" id="MobiDB-lite"/>
    </source>
</evidence>
<sequence length="913" mass="106841">MKGTPKKEGFSEFADKDPKRLTIEDNTTQVKNKIHSSPNSYKDDFFNTNCNFVLYKDSNPPAKAKDRGLAKESSDEKASSTVNSPILVNPLTEIRRLGPPALTKYKKKVINFEREYKKNKKGKKQKKEGNVQEPLIDLNNKNKIRAELQKRYSYVPIVRIKVRPKFYKAFKSHRKWLRAEHRLKQIEQTHYCTPIQNCFTKTSEEQRFQMRKILNVRPRKIVKPYCIPKIVVPKPVEESVKNTVSSCSLINKPIEAIDRGQRLKNLLMDSKRLRNQEKLHHLVLPKDPVKAFYLPTLERRESFKSSLQLLDSQKKSVEIEQKIDFESARTYHTSTSGLPASPKAPSISTQYYEAQQPAETLNSCMGVPEKPQLKVLFERKGTEMRGKKKFGLRCGVPKALPKTFLSKHREQVKRTPADDLEVPNVKYLPLRGDFRSYFELDSVTLQILHWMARMRFKDGQIEGQKRICNYLVHFYRTRLLHDGLFLHWFVNEGFFPAHYLLEKLSAEELKALTNTQLDNDIFKYINRVNRPDQEQIRFTFQMAHLMVTSYFRVLYHRAISESRPSKERFLLRCRFAVSMVEHYQQERDRRLFKDRINCLKLMDWALRHECRVKQLFDEPISYAKERAGLENSVVMRTPNLQSLKEFYHRGVLPRPDALAINPMASSIRRYPDKERVRPLDFRCAIQGCLSGLNSQTLMAHFLTDHCRRMEELWLTDRMVLLFYPSSYPPMQIYCICVIALLDKMPCSLMPQPRIILNEELPSKLLYFAGHIPCFLMFAQVARKDVEDHAKRKLSHAPIAGKDPLGPLDEDHATIFVFWLAIADFDYSNVGCRLYVYCQDRSVRGRSLLDFMKMSEFKSVAHMITNYPKSYLAIDYPTMVSLTKDFKELVFIEVRYDNKLVDNLDDSGDETFDV</sequence>
<gene>
    <name evidence="3" type="ORF">M5D96_002384</name>
</gene>
<dbReference type="InterPro" id="IPR031732">
    <property type="entry name" value="DUF4729"/>
</dbReference>
<name>A0A9P9Z0Q6_9MUSC</name>
<feature type="region of interest" description="Disordered" evidence="1">
    <location>
        <begin position="1"/>
        <end position="44"/>
    </location>
</feature>
<protein>
    <recommendedName>
        <fullName evidence="2">DUF4729 domain-containing protein</fullName>
    </recommendedName>
</protein>
<organism evidence="3 4">
    <name type="scientific">Drosophila gunungcola</name>
    <name type="common">fruit fly</name>
    <dbReference type="NCBI Taxonomy" id="103775"/>
    <lineage>
        <taxon>Eukaryota</taxon>
        <taxon>Metazoa</taxon>
        <taxon>Ecdysozoa</taxon>
        <taxon>Arthropoda</taxon>
        <taxon>Hexapoda</taxon>
        <taxon>Insecta</taxon>
        <taxon>Pterygota</taxon>
        <taxon>Neoptera</taxon>
        <taxon>Endopterygota</taxon>
        <taxon>Diptera</taxon>
        <taxon>Brachycera</taxon>
        <taxon>Muscomorpha</taxon>
        <taxon>Ephydroidea</taxon>
        <taxon>Drosophilidae</taxon>
        <taxon>Drosophila</taxon>
        <taxon>Sophophora</taxon>
    </lineage>
</organism>
<dbReference type="AlphaFoldDB" id="A0A9P9Z0Q6"/>
<dbReference type="Proteomes" id="UP001059596">
    <property type="component" value="Chromosome 3R"/>
</dbReference>
<feature type="compositionally biased region" description="Basic and acidic residues" evidence="1">
    <location>
        <begin position="63"/>
        <end position="78"/>
    </location>
</feature>
<feature type="domain" description="DUF4729" evidence="2">
    <location>
        <begin position="682"/>
        <end position="883"/>
    </location>
</feature>
<dbReference type="OrthoDB" id="7872739at2759"/>
<keyword evidence="4" id="KW-1185">Reference proteome</keyword>
<dbReference type="Pfam" id="PF15866">
    <property type="entry name" value="DUF4729"/>
    <property type="match status" value="1"/>
</dbReference>
<dbReference type="EMBL" id="JAMKOV010000001">
    <property type="protein sequence ID" value="KAI8046184.1"/>
    <property type="molecule type" value="Genomic_DNA"/>
</dbReference>
<evidence type="ECO:0000313" key="3">
    <source>
        <dbReference type="EMBL" id="KAI8046184.1"/>
    </source>
</evidence>
<accession>A0A9P9Z0Q6</accession>
<evidence type="ECO:0000313" key="4">
    <source>
        <dbReference type="Proteomes" id="UP001059596"/>
    </source>
</evidence>
<feature type="compositionally biased region" description="Basic and acidic residues" evidence="1">
    <location>
        <begin position="1"/>
        <end position="23"/>
    </location>
</feature>
<proteinExistence type="predicted"/>
<comment type="caution">
    <text evidence="3">The sequence shown here is derived from an EMBL/GenBank/DDBJ whole genome shotgun (WGS) entry which is preliminary data.</text>
</comment>